<dbReference type="Proteomes" id="UP000284243">
    <property type="component" value="Unassembled WGS sequence"/>
</dbReference>
<comment type="caution">
    <text evidence="1">The sequence shown here is derived from an EMBL/GenBank/DDBJ whole genome shotgun (WGS) entry which is preliminary data.</text>
</comment>
<protein>
    <submittedName>
        <fullName evidence="1">Uncharacterized protein</fullName>
    </submittedName>
</protein>
<dbReference type="AlphaFoldDB" id="A0A1Y3YSE1"/>
<gene>
    <name evidence="2" type="ORF">DWW24_19420</name>
    <name evidence="1" type="ORF">DWW57_02495</name>
</gene>
<dbReference type="EMBL" id="QRYW01000056">
    <property type="protein sequence ID" value="RGV18606.1"/>
    <property type="molecule type" value="Genomic_DNA"/>
</dbReference>
<sequence>MNNNDKGVIASGWFGLEHHREIHTVDFYRHIGMETLCKLYPEIFKPEIWLSENPPQIKQPKKKLVKRSK</sequence>
<dbReference type="Proteomes" id="UP000283426">
    <property type="component" value="Unassembled WGS sequence"/>
</dbReference>
<organism evidence="1 4">
    <name type="scientific">Odoribacter splanchnicus</name>
    <dbReference type="NCBI Taxonomy" id="28118"/>
    <lineage>
        <taxon>Bacteria</taxon>
        <taxon>Pseudomonadati</taxon>
        <taxon>Bacteroidota</taxon>
        <taxon>Bacteroidia</taxon>
        <taxon>Bacteroidales</taxon>
        <taxon>Odoribacteraceae</taxon>
        <taxon>Odoribacter</taxon>
    </lineage>
</organism>
<accession>A0A1Y3YSE1</accession>
<proteinExistence type="predicted"/>
<evidence type="ECO:0000313" key="2">
    <source>
        <dbReference type="EMBL" id="RGV18606.1"/>
    </source>
</evidence>
<dbReference type="RefSeq" id="WP_013610432.1">
    <property type="nucleotide sequence ID" value="NZ_CABJFF010000004.1"/>
</dbReference>
<reference evidence="3 4" key="1">
    <citation type="submission" date="2018-08" db="EMBL/GenBank/DDBJ databases">
        <title>A genome reference for cultivated species of the human gut microbiota.</title>
        <authorList>
            <person name="Zou Y."/>
            <person name="Xue W."/>
            <person name="Luo G."/>
        </authorList>
    </citation>
    <scope>NUCLEOTIDE SEQUENCE [LARGE SCALE GENOMIC DNA]</scope>
    <source>
        <strain evidence="2 3">AF14-6AC</strain>
        <strain evidence="1 4">AF16-14</strain>
    </source>
</reference>
<evidence type="ECO:0000313" key="4">
    <source>
        <dbReference type="Proteomes" id="UP000284243"/>
    </source>
</evidence>
<evidence type="ECO:0000313" key="1">
    <source>
        <dbReference type="EMBL" id="RGU58599.1"/>
    </source>
</evidence>
<name>A0A1Y3YSE1_9BACT</name>
<evidence type="ECO:0000313" key="3">
    <source>
        <dbReference type="Proteomes" id="UP000283426"/>
    </source>
</evidence>
<dbReference type="EMBL" id="QRYC01000002">
    <property type="protein sequence ID" value="RGU58599.1"/>
    <property type="molecule type" value="Genomic_DNA"/>
</dbReference>
<dbReference type="GeneID" id="61273331"/>